<dbReference type="InterPro" id="IPR020095">
    <property type="entry name" value="PsdUridine_synth_TruA_C"/>
</dbReference>
<dbReference type="Proteomes" id="UP000483018">
    <property type="component" value="Unassembled WGS sequence"/>
</dbReference>
<evidence type="ECO:0000256" key="5">
    <source>
        <dbReference type="PIRSR" id="PIRSR001430-1"/>
    </source>
</evidence>
<dbReference type="EMBL" id="WSLF01000003">
    <property type="protein sequence ID" value="KAE9635678.1"/>
    <property type="molecule type" value="Genomic_DNA"/>
</dbReference>
<evidence type="ECO:0000256" key="3">
    <source>
        <dbReference type="ARBA" id="ARBA00023235"/>
    </source>
</evidence>
<evidence type="ECO:0000259" key="8">
    <source>
        <dbReference type="Pfam" id="PF01416"/>
    </source>
</evidence>
<dbReference type="NCBIfam" id="TIGR00071">
    <property type="entry name" value="hisT_truA"/>
    <property type="match status" value="1"/>
</dbReference>
<comment type="subunit">
    <text evidence="4">Homodimer.</text>
</comment>
<dbReference type="InterPro" id="IPR020103">
    <property type="entry name" value="PsdUridine_synth_cat_dom_sf"/>
</dbReference>
<evidence type="ECO:0000256" key="2">
    <source>
        <dbReference type="ARBA" id="ARBA00022694"/>
    </source>
</evidence>
<protein>
    <recommendedName>
        <fullName evidence="4">tRNA pseudouridine synthase A</fullName>
        <ecNumber evidence="4">5.4.99.12</ecNumber>
    </recommendedName>
    <alternativeName>
        <fullName evidence="4">tRNA pseudouridine(38-40) synthase</fullName>
    </alternativeName>
    <alternativeName>
        <fullName evidence="4">tRNA pseudouridylate synthase I</fullName>
    </alternativeName>
    <alternativeName>
        <fullName evidence="4">tRNA-uridine isomerase I</fullName>
    </alternativeName>
</protein>
<keyword evidence="3 4" id="KW-0413">Isomerase</keyword>
<sequence>MKHILLTIAYDGTNYNGWQRQPNGMGIQEKIEEACYKIFRQNLKVIGASRTDTGVHALGQRALIHVDTNIPEDRIPYALNSVLPEDIVIRDAKEVCEDFHPRYSAINKTYYYQILNGRFPIPQYRKISAFISSHLDIDAMHEAAQYFVGTHDFAAFCSTGGSAKTTVRTIYRASVQKEGPFVTFKVTGNGFLYNMVRIMTGTLIEIGLGKKEPSDIKQIILSKDRNLAGKTAPPQGLTLIEIQYEE</sequence>
<dbReference type="EC" id="5.4.99.12" evidence="4"/>
<name>A0A7C8HHG3_9FIRM</name>
<reference evidence="9 10" key="1">
    <citation type="submission" date="2019-12" db="EMBL/GenBank/DDBJ databases">
        <title>Defluviitalea raffinosedens, isolated from a biogas fermenter, genome sequencing and characterization.</title>
        <authorList>
            <person name="Rettenmaier R."/>
            <person name="Schneider M."/>
            <person name="Neuhaus K."/>
            <person name="Liebl W."/>
            <person name="Zverlov V."/>
        </authorList>
    </citation>
    <scope>NUCLEOTIDE SEQUENCE [LARGE SCALE GENOMIC DNA]</scope>
    <source>
        <strain evidence="9 10">249c-K6</strain>
    </source>
</reference>
<evidence type="ECO:0000256" key="7">
    <source>
        <dbReference type="RuleBase" id="RU003792"/>
    </source>
</evidence>
<dbReference type="CDD" id="cd02570">
    <property type="entry name" value="PseudoU_synth_EcTruA"/>
    <property type="match status" value="1"/>
</dbReference>
<dbReference type="GO" id="GO:0031119">
    <property type="term" value="P:tRNA pseudouridine synthesis"/>
    <property type="evidence" value="ECO:0007669"/>
    <property type="project" value="UniProtKB-UniRule"/>
</dbReference>
<comment type="similarity">
    <text evidence="1 4 7">Belongs to the tRNA pseudouridine synthase TruA family.</text>
</comment>
<dbReference type="InterPro" id="IPR020094">
    <property type="entry name" value="TruA/RsuA/RluB/E/F_N"/>
</dbReference>
<comment type="caution">
    <text evidence="9">The sequence shown here is derived from an EMBL/GenBank/DDBJ whole genome shotgun (WGS) entry which is preliminary data.</text>
</comment>
<comment type="function">
    <text evidence="4">Formation of pseudouridine at positions 38, 39 and 40 in the anticodon stem and loop of transfer RNAs.</text>
</comment>
<dbReference type="GO" id="GO:0003723">
    <property type="term" value="F:RNA binding"/>
    <property type="evidence" value="ECO:0007669"/>
    <property type="project" value="InterPro"/>
</dbReference>
<dbReference type="InterPro" id="IPR001406">
    <property type="entry name" value="PsdUridine_synth_TruA"/>
</dbReference>
<evidence type="ECO:0000256" key="1">
    <source>
        <dbReference type="ARBA" id="ARBA00009375"/>
    </source>
</evidence>
<dbReference type="Pfam" id="PF01416">
    <property type="entry name" value="PseudoU_synth_1"/>
    <property type="match status" value="2"/>
</dbReference>
<dbReference type="AlphaFoldDB" id="A0A7C8HHG3"/>
<feature type="active site" description="Nucleophile" evidence="4 5">
    <location>
        <position position="52"/>
    </location>
</feature>
<accession>A0A7C8HHG3</accession>
<gene>
    <name evidence="4 9" type="primary">truA</name>
    <name evidence="9" type="ORF">GND95_05095</name>
</gene>
<keyword evidence="10" id="KW-1185">Reference proteome</keyword>
<dbReference type="Gene3D" id="3.30.70.660">
    <property type="entry name" value="Pseudouridine synthase I, catalytic domain, C-terminal subdomain"/>
    <property type="match status" value="1"/>
</dbReference>
<dbReference type="Gene3D" id="3.30.70.580">
    <property type="entry name" value="Pseudouridine synthase I, catalytic domain, N-terminal subdomain"/>
    <property type="match status" value="1"/>
</dbReference>
<evidence type="ECO:0000313" key="10">
    <source>
        <dbReference type="Proteomes" id="UP000483018"/>
    </source>
</evidence>
<dbReference type="PIRSF" id="PIRSF001430">
    <property type="entry name" value="tRNA_psdUrid_synth"/>
    <property type="match status" value="1"/>
</dbReference>
<dbReference type="OrthoDB" id="9811823at2"/>
<keyword evidence="2 4" id="KW-0819">tRNA processing</keyword>
<feature type="binding site" evidence="4 6">
    <location>
        <position position="110"/>
    </location>
    <ligand>
        <name>substrate</name>
    </ligand>
</feature>
<dbReference type="PANTHER" id="PTHR11142:SF0">
    <property type="entry name" value="TRNA PSEUDOURIDINE SYNTHASE-LIKE 1"/>
    <property type="match status" value="1"/>
</dbReference>
<dbReference type="InterPro" id="IPR020097">
    <property type="entry name" value="PsdUridine_synth_TruA_a/b_dom"/>
</dbReference>
<dbReference type="FunFam" id="3.30.70.580:FF:000001">
    <property type="entry name" value="tRNA pseudouridine synthase A"/>
    <property type="match status" value="1"/>
</dbReference>
<evidence type="ECO:0000313" key="9">
    <source>
        <dbReference type="EMBL" id="KAE9635678.1"/>
    </source>
</evidence>
<dbReference type="HAMAP" id="MF_00171">
    <property type="entry name" value="TruA"/>
    <property type="match status" value="1"/>
</dbReference>
<organism evidence="9 10">
    <name type="scientific">Defluviitalea raffinosedens</name>
    <dbReference type="NCBI Taxonomy" id="1450156"/>
    <lineage>
        <taxon>Bacteria</taxon>
        <taxon>Bacillati</taxon>
        <taxon>Bacillota</taxon>
        <taxon>Clostridia</taxon>
        <taxon>Lachnospirales</taxon>
        <taxon>Defluviitaleaceae</taxon>
        <taxon>Defluviitalea</taxon>
    </lineage>
</organism>
<comment type="catalytic activity">
    <reaction evidence="4 7">
        <text>uridine(38/39/40) in tRNA = pseudouridine(38/39/40) in tRNA</text>
        <dbReference type="Rhea" id="RHEA:22376"/>
        <dbReference type="Rhea" id="RHEA-COMP:10085"/>
        <dbReference type="Rhea" id="RHEA-COMP:10087"/>
        <dbReference type="ChEBI" id="CHEBI:65314"/>
        <dbReference type="ChEBI" id="CHEBI:65315"/>
        <dbReference type="EC" id="5.4.99.12"/>
    </reaction>
</comment>
<feature type="domain" description="Pseudouridine synthase I TruA alpha/beta" evidence="8">
    <location>
        <begin position="143"/>
        <end position="245"/>
    </location>
</feature>
<dbReference type="SUPFAM" id="SSF55120">
    <property type="entry name" value="Pseudouridine synthase"/>
    <property type="match status" value="1"/>
</dbReference>
<proteinExistence type="inferred from homology"/>
<dbReference type="GO" id="GO:0160147">
    <property type="term" value="F:tRNA pseudouridine(38-40) synthase activity"/>
    <property type="evidence" value="ECO:0007669"/>
    <property type="project" value="UniProtKB-EC"/>
</dbReference>
<evidence type="ECO:0000256" key="6">
    <source>
        <dbReference type="PIRSR" id="PIRSR001430-2"/>
    </source>
</evidence>
<evidence type="ECO:0000256" key="4">
    <source>
        <dbReference type="HAMAP-Rule" id="MF_00171"/>
    </source>
</evidence>
<comment type="caution">
    <text evidence="4">Lacks conserved residue(s) required for the propagation of feature annotation.</text>
</comment>
<feature type="domain" description="Pseudouridine synthase I TruA alpha/beta" evidence="8">
    <location>
        <begin position="8"/>
        <end position="104"/>
    </location>
</feature>
<dbReference type="PANTHER" id="PTHR11142">
    <property type="entry name" value="PSEUDOURIDYLATE SYNTHASE"/>
    <property type="match status" value="1"/>
</dbReference>